<dbReference type="OrthoDB" id="1303276at2759"/>
<name>A0A9W7HN55_HIBTR</name>
<accession>A0A9W7HN55</accession>
<proteinExistence type="predicted"/>
<protein>
    <submittedName>
        <fullName evidence="2">Uncharacterized protein</fullName>
    </submittedName>
</protein>
<organism evidence="2 3">
    <name type="scientific">Hibiscus trionum</name>
    <name type="common">Flower of an hour</name>
    <dbReference type="NCBI Taxonomy" id="183268"/>
    <lineage>
        <taxon>Eukaryota</taxon>
        <taxon>Viridiplantae</taxon>
        <taxon>Streptophyta</taxon>
        <taxon>Embryophyta</taxon>
        <taxon>Tracheophyta</taxon>
        <taxon>Spermatophyta</taxon>
        <taxon>Magnoliopsida</taxon>
        <taxon>eudicotyledons</taxon>
        <taxon>Gunneridae</taxon>
        <taxon>Pentapetalae</taxon>
        <taxon>rosids</taxon>
        <taxon>malvids</taxon>
        <taxon>Malvales</taxon>
        <taxon>Malvaceae</taxon>
        <taxon>Malvoideae</taxon>
        <taxon>Hibiscus</taxon>
    </lineage>
</organism>
<feature type="compositionally biased region" description="Polar residues" evidence="1">
    <location>
        <begin position="408"/>
        <end position="436"/>
    </location>
</feature>
<feature type="region of interest" description="Disordered" evidence="1">
    <location>
        <begin position="1"/>
        <end position="72"/>
    </location>
</feature>
<evidence type="ECO:0000256" key="1">
    <source>
        <dbReference type="SAM" id="MobiDB-lite"/>
    </source>
</evidence>
<gene>
    <name evidence="2" type="ORF">HRI_001683400</name>
</gene>
<feature type="compositionally biased region" description="Polar residues" evidence="1">
    <location>
        <begin position="339"/>
        <end position="354"/>
    </location>
</feature>
<feature type="compositionally biased region" description="Basic and acidic residues" evidence="1">
    <location>
        <begin position="16"/>
        <end position="26"/>
    </location>
</feature>
<dbReference type="PANTHER" id="PTHR33144:SF25">
    <property type="entry name" value="DUF4216 DOMAIN-CONTAINING PROTEIN"/>
    <property type="match status" value="1"/>
</dbReference>
<feature type="compositionally biased region" description="Low complexity" evidence="1">
    <location>
        <begin position="303"/>
        <end position="316"/>
    </location>
</feature>
<reference evidence="2" key="1">
    <citation type="submission" date="2023-05" db="EMBL/GenBank/DDBJ databases">
        <title>Genome and transcriptome analyses reveal genes involved in the formation of fine ridges on petal epidermal cells in Hibiscus trionum.</title>
        <authorList>
            <person name="Koshimizu S."/>
            <person name="Masuda S."/>
            <person name="Ishii T."/>
            <person name="Shirasu K."/>
            <person name="Hoshino A."/>
            <person name="Arita M."/>
        </authorList>
    </citation>
    <scope>NUCLEOTIDE SEQUENCE</scope>
    <source>
        <strain evidence="2">Hamamatsu line</strain>
    </source>
</reference>
<evidence type="ECO:0000313" key="3">
    <source>
        <dbReference type="Proteomes" id="UP001165190"/>
    </source>
</evidence>
<feature type="region of interest" description="Disordered" evidence="1">
    <location>
        <begin position="403"/>
        <end position="436"/>
    </location>
</feature>
<dbReference type="Pfam" id="PF03004">
    <property type="entry name" value="Transposase_24"/>
    <property type="match status" value="1"/>
</dbReference>
<feature type="compositionally biased region" description="Low complexity" evidence="1">
    <location>
        <begin position="29"/>
        <end position="65"/>
    </location>
</feature>
<sequence length="436" mass="49573">MAKRKRLNIVSTIRNSESRAQSEEQRATSAQHQEQSQAQQSQQSKEVQGVVGQQSREEQSQPSSEDINHKKVRGATLMPDIWELPEGQRVNVKINNLYQPVGEESTCLCRFIGTMVRKAEFAPISYLNWHEMPNNKKEEMWSTIELKFQFQLFDSEEGVDEATLKHVKKWVLSDMNTKWRQWKNELKSQIFDENQTVEQIVENCKDPRVNLDQLKTLVEYWLSSKAMEQSATNRSNRSKLSEPHCTGTRSFPRIVEDLTAESNGIPPTRADVYVRSRTRKDGSIVNSRAAVVVERIQEKRNESSSSENLSQTSWSNDVFAQVKGPERRGRVRCVRAVHTRSSQESGPSQSAQNTEEVEGLKSKVAKLEKLFETCFLPYFQQQRPDLHVPDMDALLRMVDTEATPDAGSASTPVNCISPSLPSTNQQNTSGNDAGRQ</sequence>
<keyword evidence="3" id="KW-1185">Reference proteome</keyword>
<dbReference type="InterPro" id="IPR004252">
    <property type="entry name" value="Probable_transposase_24"/>
</dbReference>
<feature type="region of interest" description="Disordered" evidence="1">
    <location>
        <begin position="297"/>
        <end position="331"/>
    </location>
</feature>
<feature type="region of interest" description="Disordered" evidence="1">
    <location>
        <begin position="338"/>
        <end position="357"/>
    </location>
</feature>
<dbReference type="Proteomes" id="UP001165190">
    <property type="component" value="Unassembled WGS sequence"/>
</dbReference>
<dbReference type="EMBL" id="BSYR01000017">
    <property type="protein sequence ID" value="GMI80141.1"/>
    <property type="molecule type" value="Genomic_DNA"/>
</dbReference>
<dbReference type="AlphaFoldDB" id="A0A9W7HN55"/>
<comment type="caution">
    <text evidence="2">The sequence shown here is derived from an EMBL/GenBank/DDBJ whole genome shotgun (WGS) entry which is preliminary data.</text>
</comment>
<dbReference type="PANTHER" id="PTHR33144">
    <property type="entry name" value="OS10G0409366 PROTEIN-RELATED"/>
    <property type="match status" value="1"/>
</dbReference>
<evidence type="ECO:0000313" key="2">
    <source>
        <dbReference type="EMBL" id="GMI80141.1"/>
    </source>
</evidence>